<evidence type="ECO:0000256" key="1">
    <source>
        <dbReference type="SAM" id="MobiDB-lite"/>
    </source>
</evidence>
<feature type="compositionally biased region" description="Low complexity" evidence="1">
    <location>
        <begin position="126"/>
        <end position="139"/>
    </location>
</feature>
<feature type="compositionally biased region" description="Polar residues" evidence="1">
    <location>
        <begin position="116"/>
        <end position="125"/>
    </location>
</feature>
<proteinExistence type="predicted"/>
<gene>
    <name evidence="2" type="ORF">Z517_00662</name>
</gene>
<feature type="compositionally biased region" description="Basic and acidic residues" evidence="1">
    <location>
        <begin position="1"/>
        <end position="14"/>
    </location>
</feature>
<dbReference type="Proteomes" id="UP000053029">
    <property type="component" value="Unassembled WGS sequence"/>
</dbReference>
<dbReference type="GeneID" id="25300152"/>
<organism evidence="2 3">
    <name type="scientific">Fonsecaea pedrosoi CBS 271.37</name>
    <dbReference type="NCBI Taxonomy" id="1442368"/>
    <lineage>
        <taxon>Eukaryota</taxon>
        <taxon>Fungi</taxon>
        <taxon>Dikarya</taxon>
        <taxon>Ascomycota</taxon>
        <taxon>Pezizomycotina</taxon>
        <taxon>Eurotiomycetes</taxon>
        <taxon>Chaetothyriomycetidae</taxon>
        <taxon>Chaetothyriales</taxon>
        <taxon>Herpotrichiellaceae</taxon>
        <taxon>Fonsecaea</taxon>
    </lineage>
</organism>
<dbReference type="RefSeq" id="XP_013289080.1">
    <property type="nucleotide sequence ID" value="XM_013433626.1"/>
</dbReference>
<name>A0A0D2FF50_9EURO</name>
<dbReference type="AlphaFoldDB" id="A0A0D2FF50"/>
<accession>A0A0D2FF50</accession>
<reference evidence="2 3" key="1">
    <citation type="submission" date="2015-01" db="EMBL/GenBank/DDBJ databases">
        <title>The Genome Sequence of Fonsecaea pedrosoi CBS 271.37.</title>
        <authorList>
            <consortium name="The Broad Institute Genomics Platform"/>
            <person name="Cuomo C."/>
            <person name="de Hoog S."/>
            <person name="Gorbushina A."/>
            <person name="Stielow B."/>
            <person name="Teixiera M."/>
            <person name="Abouelleil A."/>
            <person name="Chapman S.B."/>
            <person name="Priest M."/>
            <person name="Young S.K."/>
            <person name="Wortman J."/>
            <person name="Nusbaum C."/>
            <person name="Birren B."/>
        </authorList>
    </citation>
    <scope>NUCLEOTIDE SEQUENCE [LARGE SCALE GENOMIC DNA]</scope>
    <source>
        <strain evidence="2 3">CBS 271.37</strain>
    </source>
</reference>
<evidence type="ECO:0000313" key="2">
    <source>
        <dbReference type="EMBL" id="KIW85272.1"/>
    </source>
</evidence>
<sequence length="156" mass="17499">MSIKEPKSTFDREPQSQTQSSRPASIFSAQSIDTLVTDQRYRGFPSEQAYLDALKEWAQSKLYYENDEQLQGFYGTKTVDDILHKQGTTRGAKKSVRDQRRATVAPQLPTLDEHNGSNTNLSRENSAAASAEATETPPEGKSSRLKRVFTRRKSAV</sequence>
<dbReference type="VEuPathDB" id="FungiDB:Z517_00662"/>
<dbReference type="OrthoDB" id="5381976at2759"/>
<evidence type="ECO:0000313" key="3">
    <source>
        <dbReference type="Proteomes" id="UP000053029"/>
    </source>
</evidence>
<feature type="region of interest" description="Disordered" evidence="1">
    <location>
        <begin position="1"/>
        <end position="26"/>
    </location>
</feature>
<dbReference type="HOGENOM" id="CLU_1897380_0_0_1"/>
<keyword evidence="3" id="KW-1185">Reference proteome</keyword>
<feature type="region of interest" description="Disordered" evidence="1">
    <location>
        <begin position="86"/>
        <end position="156"/>
    </location>
</feature>
<dbReference type="EMBL" id="KN846969">
    <property type="protein sequence ID" value="KIW85272.1"/>
    <property type="molecule type" value="Genomic_DNA"/>
</dbReference>
<protein>
    <submittedName>
        <fullName evidence="2">Uncharacterized protein</fullName>
    </submittedName>
</protein>
<feature type="compositionally biased region" description="Polar residues" evidence="1">
    <location>
        <begin position="15"/>
        <end position="26"/>
    </location>
</feature>
<feature type="compositionally biased region" description="Basic residues" evidence="1">
    <location>
        <begin position="143"/>
        <end position="156"/>
    </location>
</feature>